<dbReference type="InterPro" id="IPR007111">
    <property type="entry name" value="NACHT_NTPase"/>
</dbReference>
<evidence type="ECO:0000259" key="5">
    <source>
        <dbReference type="PROSITE" id="PS51253"/>
    </source>
</evidence>
<dbReference type="InterPro" id="IPR004875">
    <property type="entry name" value="DDE_SF_endonuclease_dom"/>
</dbReference>
<dbReference type="InterPro" id="IPR056884">
    <property type="entry name" value="NPHP3-like_N"/>
</dbReference>
<evidence type="ECO:0000256" key="3">
    <source>
        <dbReference type="SAM" id="MobiDB-lite"/>
    </source>
</evidence>
<evidence type="ECO:0000313" key="7">
    <source>
        <dbReference type="Proteomes" id="UP000091967"/>
    </source>
</evidence>
<feature type="domain" description="HTH CENPB-type" evidence="5">
    <location>
        <begin position="1469"/>
        <end position="1540"/>
    </location>
</feature>
<accession>A0A1B8A3N6</accession>
<dbReference type="Pfam" id="PF03184">
    <property type="entry name" value="DDE_1"/>
    <property type="match status" value="1"/>
</dbReference>
<dbReference type="PROSITE" id="PS51253">
    <property type="entry name" value="HTH_CENPB"/>
    <property type="match status" value="1"/>
</dbReference>
<dbReference type="InterPro" id="IPR055530">
    <property type="entry name" value="DUF7104"/>
</dbReference>
<evidence type="ECO:0000313" key="6">
    <source>
        <dbReference type="EMBL" id="OBS15080.1"/>
    </source>
</evidence>
<dbReference type="Gene3D" id="1.20.5.340">
    <property type="match status" value="8"/>
</dbReference>
<dbReference type="InterPro" id="IPR006600">
    <property type="entry name" value="HTH_CenpB_DNA-bd_dom"/>
</dbReference>
<dbReference type="STRING" id="36050.A0A1B8A3N6"/>
<dbReference type="Pfam" id="PF23397">
    <property type="entry name" value="DUF7104"/>
    <property type="match status" value="16"/>
</dbReference>
<dbReference type="SUPFAM" id="SSF52540">
    <property type="entry name" value="P-loop containing nucleoside triphosphate hydrolases"/>
    <property type="match status" value="1"/>
</dbReference>
<dbReference type="PANTHER" id="PTHR10039:SF16">
    <property type="entry name" value="GPI INOSITOL-DEACYLASE"/>
    <property type="match status" value="1"/>
</dbReference>
<comment type="caution">
    <text evidence="6">The sequence shown here is derived from an EMBL/GenBank/DDBJ whole genome shotgun (WGS) entry which is preliminary data.</text>
</comment>
<reference evidence="6 7" key="1">
    <citation type="submission" date="2016-06" db="EMBL/GenBank/DDBJ databases">
        <title>Living apart together: crosstalk between the core and supernumerary genomes in a fungal plant pathogen.</title>
        <authorList>
            <person name="Vanheule A."/>
            <person name="Audenaert K."/>
            <person name="Warris S."/>
            <person name="Van De Geest H."/>
            <person name="Schijlen E."/>
            <person name="Hofte M."/>
            <person name="De Saeger S."/>
            <person name="Haesaert G."/>
            <person name="Waalwijk C."/>
            <person name="Van Der Lee T."/>
        </authorList>
    </citation>
    <scope>NUCLEOTIDE SEQUENCE [LARGE SCALE GENOMIC DNA]</scope>
    <source>
        <strain evidence="6 7">2516</strain>
    </source>
</reference>
<evidence type="ECO:0008006" key="8">
    <source>
        <dbReference type="Google" id="ProtNLM"/>
    </source>
</evidence>
<dbReference type="PROSITE" id="PS50837">
    <property type="entry name" value="NACHT"/>
    <property type="match status" value="1"/>
</dbReference>
<sequence>MDIRASGDDLWSAAIQTLGHELTSQIDFAQDSKEKTLDEVLAVTEQARKRSVDKSWSFKRKNGEVVFVRDLLAKAAKWVNYFKDVGDIAVQYDPAHAALPWAGVRFLLNVAVGDLNTYNSVLERTVDIEETICRNAIIERQLKNFQSQTAEKLNCALVELYASILAYLSKAKSYYEQNSLKRVLKHGVLASSDLESAFTAISEAQKHVDCCAVDFDLWVTINIDKKLRLHHKDQLESHAELKRMLKDFGAPIKRWDEALHNITDQLPGERRNGILRWMSDEPYEKHHVQARSEVLEGTGKWLLHDPTFLRWKNESASSILWLHGIPGSGKSKLTSIVVEDALEASQQKQAPAPAYFYCSRNTAEPNRSDPSKIVTSIARQLSTPETGGPLLDAAIEVYKRREEKAFASGPLRLDESKELTLKLLKRYEDATMTIVIDALDECNPATRGDLLDALEDLLKTSPCLLKIFVSSRTDQDIVYKLDNYPNLDLDSNRNSEDINLFVRSETKRLIDKGSLLRFSTEREKIHNKVVDELISGAQGMFRWVSLQLQALCQLTTDVAILERLGRLPKTLSELYQEILAKIENLDADADRQFAQSALSWLLCAQEQLSSDVFLAAVSVAKDGSAPSISRDQLLHLCCNLVIFDSTTDAFRFSHLSVREFLENQGTYQPASANALVAEACLYNLNRMAPKVPPQSPLLTYSCLFWAKHSRAAARERQTRLNEALVKFLSTEQYSSCFYSWHRMAEKYLDSRAVHRGDLLKLRVAMSYVPRVLLVICVYDLFGVLSPGQWRQLAQNRPRNKHGETHQEVAVRYGNGGILEWHFNNGIPFEVNEKVLERAAGNIESGKEILALLFDKRGDEIQITEGVVEAAAGNIISGKEILALLLDKRGDEIQITESVVKAAAGNIISGKEILALLLDKRGDEIQITEGVVEAAAGNSRSGKEILALLLDKCGAKIQITESVVKAIARSANLTIFQQLLDKRGDEIQITESVVKAAAGNIISGKEILALLLDKRGDEIQITEGVVEAAAENSRSGKEILALLLDKRGDEIQITESVVKAAAGDIISGKEILALLLDKRGDEIQITEGVVEAAARNPRRSKEILALLLDKCGAKIQITEGVVEAIARSANLTIFQQLLDKRGDEIQITESVVKAAAGNSRIGKEILALLLDKRGDEIQITESVVKAAAGNFGSGKKILALLLDKRGDEIQITESVVEAAAGNFGIGEEILALLLDKRGDEIQITESVVKAIARSANLTIFQQLLDKRGDEIQITEGLVEAATRNSRSGEEILALLLDKRGDEIQITESVVKAAAGNSGSGKKILALLLDKRGDEIQITEGVVKAAAETWICARVLGLLMKTRKSDTIAAITDRVGHKIVRHVQIRETDPAPARVAFLCLFANLKAAQAVVLSRARHQKGLSRDASKVSKQPLSLRNAEARHHGSSRATIQRIVKKLEAANSSDLNDIAFKTAGRPRILTDEEEEAIVAFVMWMERSGLPACKGEVEDAANTLRLRRNPDAQPVSRMWYRRFRDDHPELDKSILKSLDKSREAWEVAGIDDVKEWFKRLAELITKLQIGASEIWNADQAGVRVGTLRACPGDTIPPWLIFKSFPTLEWAYIDGDPNMRFAQSESAFSNGDITLEWAMEFNRHSWGKSATVQDRQLSFEEYFGCDEHLRKPLEHHISFDEPPEERTPAEKIWRLLIIDGFTGHGAFAFREYCIKFDILVAFLLPHSTHKLQPMDVGVFQWMKNAHQKKKLRQALRQGNLSFNRRDFAGAFMEIFNEGFTRAHIISGFEKSGIFPPTDQPAVSYLLQKQLKSKQAVDPAYASLLPPEGRFSAASDTAKHVGERYHDILSSPTRAGLKNIRNIVNEAMLLEDTIKRYADDRRSRIEKQYNKRKRGKKAKPIGDYIHNVSLQEIRDQQESFIAETRAKEGKSQLRTARSIAIREIERFKSEWRDNKEVIVNGVLKKLQFKKWLQHTGKDKDYLSMDTQRSKMTELLNEKTDGFMIDTQLPQEVRESIRNANFAGKPLNAVDWSALPGSDDSVIFQLTHPLASEKSDKEEEEEEEEEILPLLDLSCLNDVEMPSSPPCLPNHESPLSSPWPGFSTPCPFQHRTQLHDSLRDLIREEIIVAESSYRATEDADIL</sequence>
<dbReference type="PANTHER" id="PTHR10039">
    <property type="entry name" value="AMELOGENIN"/>
    <property type="match status" value="1"/>
</dbReference>
<evidence type="ECO:0000256" key="2">
    <source>
        <dbReference type="ARBA" id="ARBA00023125"/>
    </source>
</evidence>
<name>A0A1B8A3N6_FUSPO</name>
<dbReference type="GO" id="GO:0003677">
    <property type="term" value="F:DNA binding"/>
    <property type="evidence" value="ECO:0007669"/>
    <property type="project" value="UniProtKB-KW"/>
</dbReference>
<keyword evidence="7" id="KW-1185">Reference proteome</keyword>
<dbReference type="EMBL" id="LYXU01000176">
    <property type="protein sequence ID" value="OBS15080.1"/>
    <property type="molecule type" value="Genomic_DNA"/>
</dbReference>
<keyword evidence="1" id="KW-0677">Repeat</keyword>
<proteinExistence type="predicted"/>
<dbReference type="Pfam" id="PF22939">
    <property type="entry name" value="WHD_GPIID"/>
    <property type="match status" value="1"/>
</dbReference>
<dbReference type="Pfam" id="PF24809">
    <property type="entry name" value="DUF7708"/>
    <property type="match status" value="1"/>
</dbReference>
<dbReference type="Proteomes" id="UP000091967">
    <property type="component" value="Unassembled WGS sequence"/>
</dbReference>
<dbReference type="InterPro" id="IPR027417">
    <property type="entry name" value="P-loop_NTPase"/>
</dbReference>
<evidence type="ECO:0000259" key="4">
    <source>
        <dbReference type="PROSITE" id="PS50837"/>
    </source>
</evidence>
<dbReference type="Pfam" id="PF24883">
    <property type="entry name" value="NPHP3_N"/>
    <property type="match status" value="1"/>
</dbReference>
<feature type="region of interest" description="Disordered" evidence="3">
    <location>
        <begin position="1419"/>
        <end position="1439"/>
    </location>
</feature>
<dbReference type="InterPro" id="IPR056125">
    <property type="entry name" value="DUF7708"/>
</dbReference>
<protein>
    <recommendedName>
        <fullName evidence="8">HTH CENPB-type domain-containing protein</fullName>
    </recommendedName>
</protein>
<keyword evidence="2" id="KW-0238">DNA-binding</keyword>
<dbReference type="Gene3D" id="3.40.50.300">
    <property type="entry name" value="P-loop containing nucleotide triphosphate hydrolases"/>
    <property type="match status" value="1"/>
</dbReference>
<evidence type="ECO:0000256" key="1">
    <source>
        <dbReference type="ARBA" id="ARBA00022737"/>
    </source>
</evidence>
<gene>
    <name evidence="6" type="ORF">FPOA_14093</name>
</gene>
<dbReference type="InterPro" id="IPR054471">
    <property type="entry name" value="GPIID_WHD"/>
</dbReference>
<feature type="domain" description="NACHT" evidence="4">
    <location>
        <begin position="318"/>
        <end position="474"/>
    </location>
</feature>
<organism evidence="6 7">
    <name type="scientific">Fusarium poae</name>
    <dbReference type="NCBI Taxonomy" id="36050"/>
    <lineage>
        <taxon>Eukaryota</taxon>
        <taxon>Fungi</taxon>
        <taxon>Dikarya</taxon>
        <taxon>Ascomycota</taxon>
        <taxon>Pezizomycotina</taxon>
        <taxon>Sordariomycetes</taxon>
        <taxon>Hypocreomycetidae</taxon>
        <taxon>Hypocreales</taxon>
        <taxon>Nectriaceae</taxon>
        <taxon>Fusarium</taxon>
    </lineage>
</organism>